<dbReference type="EMBL" id="JOOZ01000132">
    <property type="protein sequence ID" value="OUL64710.1"/>
    <property type="molecule type" value="Genomic_DNA"/>
</dbReference>
<proteinExistence type="predicted"/>
<feature type="transmembrane region" description="Helical" evidence="1">
    <location>
        <begin position="60"/>
        <end position="80"/>
    </location>
</feature>
<gene>
    <name evidence="2" type="ORF">HK16_02525</name>
</gene>
<dbReference type="Proteomes" id="UP000195072">
    <property type="component" value="Unassembled WGS sequence"/>
</dbReference>
<reference evidence="2 3" key="1">
    <citation type="submission" date="2014-06" db="EMBL/GenBank/DDBJ databases">
        <authorList>
            <person name="Ju J."/>
            <person name="Zhang J."/>
        </authorList>
    </citation>
    <scope>NUCLEOTIDE SEQUENCE [LARGE SCALE GENOMIC DNA]</scope>
    <source>
        <strain evidence="2">DmL_050</strain>
    </source>
</reference>
<dbReference type="RefSeq" id="WP_086898720.1">
    <property type="nucleotide sequence ID" value="NZ_JOOZ01000132.1"/>
</dbReference>
<name>A0A252EE14_9PROT</name>
<keyword evidence="1" id="KW-0472">Membrane</keyword>
<organism evidence="2 3">
    <name type="scientific">Acetobacter senegalensis</name>
    <dbReference type="NCBI Taxonomy" id="446692"/>
    <lineage>
        <taxon>Bacteria</taxon>
        <taxon>Pseudomonadati</taxon>
        <taxon>Pseudomonadota</taxon>
        <taxon>Alphaproteobacteria</taxon>
        <taxon>Acetobacterales</taxon>
        <taxon>Acetobacteraceae</taxon>
        <taxon>Acetobacter</taxon>
    </lineage>
</organism>
<keyword evidence="1" id="KW-0812">Transmembrane</keyword>
<protein>
    <submittedName>
        <fullName evidence="2">Uncharacterized protein</fullName>
    </submittedName>
</protein>
<accession>A0A252EE14</accession>
<feature type="transmembrane region" description="Helical" evidence="1">
    <location>
        <begin position="30"/>
        <end position="48"/>
    </location>
</feature>
<comment type="caution">
    <text evidence="2">The sequence shown here is derived from an EMBL/GenBank/DDBJ whole genome shotgun (WGS) entry which is preliminary data.</text>
</comment>
<keyword evidence="1" id="KW-1133">Transmembrane helix</keyword>
<sequence>MEKLRLIIAATIFIVGTCWAISDFISYSGIFASLAVFLGSTAFALGIFPGRESLPIATELGATFALFFAVGSWFLHAPAFDIDKTKSEINISNVIMENINTNRIPQDQWERLLHSCTLQSTADQISTVIQAQEIEDPEAVAFTKRATGNNYQTPKDKCIDEVNEIDKEYPDFFVGVKKDIEKINKKKYRINW</sequence>
<evidence type="ECO:0000313" key="3">
    <source>
        <dbReference type="Proteomes" id="UP000195072"/>
    </source>
</evidence>
<evidence type="ECO:0000313" key="2">
    <source>
        <dbReference type="EMBL" id="OUL64710.1"/>
    </source>
</evidence>
<evidence type="ECO:0000256" key="1">
    <source>
        <dbReference type="SAM" id="Phobius"/>
    </source>
</evidence>
<dbReference type="AlphaFoldDB" id="A0A252EE14"/>